<protein>
    <submittedName>
        <fullName evidence="2">Uncharacterized protein</fullName>
    </submittedName>
</protein>
<dbReference type="EMBL" id="WIXP02000001">
    <property type="protein sequence ID" value="KAF6215955.1"/>
    <property type="molecule type" value="Genomic_DNA"/>
</dbReference>
<comment type="caution">
    <text evidence="2">The sequence shown here is derived from an EMBL/GenBank/DDBJ whole genome shotgun (WGS) entry which is preliminary data.</text>
</comment>
<organism evidence="2 3">
    <name type="scientific">Apolygus lucorum</name>
    <name type="common">Small green plant bug</name>
    <name type="synonym">Lygocoris lucorum</name>
    <dbReference type="NCBI Taxonomy" id="248454"/>
    <lineage>
        <taxon>Eukaryota</taxon>
        <taxon>Metazoa</taxon>
        <taxon>Ecdysozoa</taxon>
        <taxon>Arthropoda</taxon>
        <taxon>Hexapoda</taxon>
        <taxon>Insecta</taxon>
        <taxon>Pterygota</taxon>
        <taxon>Neoptera</taxon>
        <taxon>Paraneoptera</taxon>
        <taxon>Hemiptera</taxon>
        <taxon>Heteroptera</taxon>
        <taxon>Panheteroptera</taxon>
        <taxon>Cimicomorpha</taxon>
        <taxon>Miridae</taxon>
        <taxon>Mirini</taxon>
        <taxon>Apolygus</taxon>
    </lineage>
</organism>
<evidence type="ECO:0000313" key="3">
    <source>
        <dbReference type="Proteomes" id="UP000466442"/>
    </source>
</evidence>
<keyword evidence="3" id="KW-1185">Reference proteome</keyword>
<dbReference type="AlphaFoldDB" id="A0A6A4KKE9"/>
<proteinExistence type="predicted"/>
<evidence type="ECO:0000313" key="2">
    <source>
        <dbReference type="EMBL" id="KAF6215955.1"/>
    </source>
</evidence>
<reference evidence="2" key="1">
    <citation type="journal article" date="2021" name="Mol. Ecol. Resour.">
        <title>Apolygus lucorum genome provides insights into omnivorousness and mesophyll feeding.</title>
        <authorList>
            <person name="Liu Y."/>
            <person name="Liu H."/>
            <person name="Wang H."/>
            <person name="Huang T."/>
            <person name="Liu B."/>
            <person name="Yang B."/>
            <person name="Yin L."/>
            <person name="Li B."/>
            <person name="Zhang Y."/>
            <person name="Zhang S."/>
            <person name="Jiang F."/>
            <person name="Zhang X."/>
            <person name="Ren Y."/>
            <person name="Wang B."/>
            <person name="Wang S."/>
            <person name="Lu Y."/>
            <person name="Wu K."/>
            <person name="Fan W."/>
            <person name="Wang G."/>
        </authorList>
    </citation>
    <scope>NUCLEOTIDE SEQUENCE</scope>
    <source>
        <strain evidence="2">12Hb</strain>
    </source>
</reference>
<feature type="compositionally biased region" description="Basic and acidic residues" evidence="1">
    <location>
        <begin position="1"/>
        <end position="16"/>
    </location>
</feature>
<name>A0A6A4KKE9_APOLU</name>
<evidence type="ECO:0000256" key="1">
    <source>
        <dbReference type="SAM" id="MobiDB-lite"/>
    </source>
</evidence>
<dbReference type="Proteomes" id="UP000466442">
    <property type="component" value="Linkage Group LG1"/>
</dbReference>
<feature type="region of interest" description="Disordered" evidence="1">
    <location>
        <begin position="1"/>
        <end position="45"/>
    </location>
</feature>
<dbReference type="OrthoDB" id="6630245at2759"/>
<gene>
    <name evidence="2" type="ORF">GE061_000292</name>
</gene>
<sequence length="146" mass="15725">MSRRSSSRDRGVKEESVSPPPGSSIVVPAPQQHHPSPPGSPVMLTTMTPVSVIEFQKEYEEQQAAQQHHAQAPDSKIIYVHQPHDHEASDDMLLGENGQAYVGDDLEAAGVHGGPNHPQAYPGPQGTTILVLSELVDEMSPLLGLR</sequence>
<accession>A0A6A4KKE9</accession>
<feature type="compositionally biased region" description="Low complexity" evidence="1">
    <location>
        <begin position="23"/>
        <end position="34"/>
    </location>
</feature>